<dbReference type="GO" id="GO:0010020">
    <property type="term" value="P:chloroplast fission"/>
    <property type="evidence" value="ECO:0007669"/>
    <property type="project" value="TreeGrafter"/>
</dbReference>
<dbReference type="AlphaFoldDB" id="A0AAD8HSK1"/>
<comment type="caution">
    <text evidence="1">The sequence shown here is derived from an EMBL/GenBank/DDBJ whole genome shotgun (WGS) entry which is preliminary data.</text>
</comment>
<organism evidence="1 2">
    <name type="scientific">Heracleum sosnowskyi</name>
    <dbReference type="NCBI Taxonomy" id="360622"/>
    <lineage>
        <taxon>Eukaryota</taxon>
        <taxon>Viridiplantae</taxon>
        <taxon>Streptophyta</taxon>
        <taxon>Embryophyta</taxon>
        <taxon>Tracheophyta</taxon>
        <taxon>Spermatophyta</taxon>
        <taxon>Magnoliopsida</taxon>
        <taxon>eudicotyledons</taxon>
        <taxon>Gunneridae</taxon>
        <taxon>Pentapetalae</taxon>
        <taxon>asterids</taxon>
        <taxon>campanulids</taxon>
        <taxon>Apiales</taxon>
        <taxon>Apiaceae</taxon>
        <taxon>Apioideae</taxon>
        <taxon>apioid superclade</taxon>
        <taxon>Tordylieae</taxon>
        <taxon>Tordyliinae</taxon>
        <taxon>Heracleum</taxon>
    </lineage>
</organism>
<dbReference type="PANTHER" id="PTHR33925">
    <property type="entry name" value="PLASTID DIVISION PROTEIN CDP1, CHLOROPLASTIC-RELATED"/>
    <property type="match status" value="1"/>
</dbReference>
<accession>A0AAD8HSK1</accession>
<evidence type="ECO:0000313" key="1">
    <source>
        <dbReference type="EMBL" id="KAK1371939.1"/>
    </source>
</evidence>
<dbReference type="PANTHER" id="PTHR33925:SF2">
    <property type="entry name" value="PLASTID DIVISION PROTEIN CDP1, CHLOROPLASTIC"/>
    <property type="match status" value="1"/>
</dbReference>
<keyword evidence="2" id="KW-1185">Reference proteome</keyword>
<gene>
    <name evidence="1" type="ORF">POM88_038031</name>
</gene>
<proteinExistence type="predicted"/>
<protein>
    <submittedName>
        <fullName evidence="1">Uncharacterized protein</fullName>
    </submittedName>
</protein>
<sequence>MTGAVPELCVCVNTKFLSNKSEICGGLVRSSGSSSCVRVLNVYGKRRCRRWRVKAAARSDVNVCVIEKSNGSSGSGGGGGGNVNGNRSGLVDIPSLATRCNQLLGVPDQAEKDEIVKAVMHLKSSEIDEGYTTDAVVSRQNLLVDVRDKLLFEPEYAGNTRANVLLKAYLRIPWAWLPGALCLLQEVNFIQQSVQLKKLALRRTRFLKDLKLLHVLNVFLEAMYHLGRCPCCRGLNFLSLASTFNMLSLLTLYVESTNGLGEYALYVEYSKKSMMKLGV</sequence>
<dbReference type="EMBL" id="JAUIZM010000008">
    <property type="protein sequence ID" value="KAK1371939.1"/>
    <property type="molecule type" value="Genomic_DNA"/>
</dbReference>
<dbReference type="Proteomes" id="UP001237642">
    <property type="component" value="Unassembled WGS sequence"/>
</dbReference>
<dbReference type="GO" id="GO:0009706">
    <property type="term" value="C:chloroplast inner membrane"/>
    <property type="evidence" value="ECO:0007669"/>
    <property type="project" value="TreeGrafter"/>
</dbReference>
<reference evidence="1" key="1">
    <citation type="submission" date="2023-02" db="EMBL/GenBank/DDBJ databases">
        <title>Genome of toxic invasive species Heracleum sosnowskyi carries increased number of genes despite the absence of recent whole-genome duplications.</title>
        <authorList>
            <person name="Schelkunov M."/>
            <person name="Shtratnikova V."/>
            <person name="Makarenko M."/>
            <person name="Klepikova A."/>
            <person name="Omelchenko D."/>
            <person name="Novikova G."/>
            <person name="Obukhova E."/>
            <person name="Bogdanov V."/>
            <person name="Penin A."/>
            <person name="Logacheva M."/>
        </authorList>
    </citation>
    <scope>NUCLEOTIDE SEQUENCE</scope>
    <source>
        <strain evidence="1">Hsosn_3</strain>
        <tissue evidence="1">Leaf</tissue>
    </source>
</reference>
<evidence type="ECO:0000313" key="2">
    <source>
        <dbReference type="Proteomes" id="UP001237642"/>
    </source>
</evidence>
<dbReference type="InterPro" id="IPR044685">
    <property type="entry name" value="CPD1-like"/>
</dbReference>
<reference evidence="1" key="2">
    <citation type="submission" date="2023-05" db="EMBL/GenBank/DDBJ databases">
        <authorList>
            <person name="Schelkunov M.I."/>
        </authorList>
    </citation>
    <scope>NUCLEOTIDE SEQUENCE</scope>
    <source>
        <strain evidence="1">Hsosn_3</strain>
        <tissue evidence="1">Leaf</tissue>
    </source>
</reference>
<name>A0AAD8HSK1_9APIA</name>